<dbReference type="PANTHER" id="PTHR43193">
    <property type="match status" value="1"/>
</dbReference>
<dbReference type="GO" id="GO:0046872">
    <property type="term" value="F:metal ion binding"/>
    <property type="evidence" value="ECO:0007669"/>
    <property type="project" value="UniProtKB-KW"/>
</dbReference>
<dbReference type="AlphaFoldDB" id="D1W1V9"/>
<evidence type="ECO:0000256" key="2">
    <source>
        <dbReference type="ARBA" id="ARBA00023004"/>
    </source>
</evidence>
<dbReference type="eggNOG" id="COG1035">
    <property type="taxonomic scope" value="Bacteria"/>
</dbReference>
<dbReference type="PROSITE" id="PS00198">
    <property type="entry name" value="4FE4S_FER_1"/>
    <property type="match status" value="2"/>
</dbReference>
<dbReference type="Gene3D" id="3.30.70.20">
    <property type="match status" value="1"/>
</dbReference>
<dbReference type="eggNOG" id="COG1143">
    <property type="taxonomic scope" value="Bacteria"/>
</dbReference>
<organism evidence="5 6">
    <name type="scientific">Hoylesella timonensis CRIS 5C-B1</name>
    <dbReference type="NCBI Taxonomy" id="679189"/>
    <lineage>
        <taxon>Bacteria</taxon>
        <taxon>Pseudomonadati</taxon>
        <taxon>Bacteroidota</taxon>
        <taxon>Bacteroidia</taxon>
        <taxon>Bacteroidales</taxon>
        <taxon>Prevotellaceae</taxon>
        <taxon>Hoylesella</taxon>
    </lineage>
</organism>
<protein>
    <submittedName>
        <fullName evidence="5">4Fe-4S binding domain protein</fullName>
    </submittedName>
</protein>
<dbReference type="EMBL" id="ADEF01000066">
    <property type="protein sequence ID" value="EFA96643.1"/>
    <property type="molecule type" value="Genomic_DNA"/>
</dbReference>
<dbReference type="RefSeq" id="WP_008125827.1">
    <property type="nucleotide sequence ID" value="NZ_ADEF01000066.1"/>
</dbReference>
<dbReference type="InterPro" id="IPR017900">
    <property type="entry name" value="4Fe4S_Fe_S_CS"/>
</dbReference>
<dbReference type="Pfam" id="PF04432">
    <property type="entry name" value="FrhB_FdhB_C"/>
    <property type="match status" value="1"/>
</dbReference>
<name>D1W1V9_9BACT</name>
<evidence type="ECO:0000256" key="3">
    <source>
        <dbReference type="ARBA" id="ARBA00023014"/>
    </source>
</evidence>
<feature type="domain" description="4Fe-4S ferredoxin-type" evidence="4">
    <location>
        <begin position="35"/>
        <end position="65"/>
    </location>
</feature>
<dbReference type="Proteomes" id="UP000004001">
    <property type="component" value="Unassembled WGS sequence"/>
</dbReference>
<proteinExistence type="predicted"/>
<dbReference type="PROSITE" id="PS51379">
    <property type="entry name" value="4FE4S_FER_2"/>
    <property type="match status" value="2"/>
</dbReference>
<dbReference type="GO" id="GO:0051536">
    <property type="term" value="F:iron-sulfur cluster binding"/>
    <property type="evidence" value="ECO:0007669"/>
    <property type="project" value="UniProtKB-KW"/>
</dbReference>
<feature type="domain" description="4Fe-4S ferredoxin-type" evidence="4">
    <location>
        <begin position="1"/>
        <end position="30"/>
    </location>
</feature>
<keyword evidence="6" id="KW-1185">Reference proteome</keyword>
<dbReference type="Pfam" id="PF12838">
    <property type="entry name" value="Fer4_7"/>
    <property type="match status" value="1"/>
</dbReference>
<evidence type="ECO:0000313" key="5">
    <source>
        <dbReference type="EMBL" id="EFA96643.1"/>
    </source>
</evidence>
<comment type="caution">
    <text evidence="5">The sequence shown here is derived from an EMBL/GenBank/DDBJ whole genome shotgun (WGS) entry which is preliminary data.</text>
</comment>
<keyword evidence="1" id="KW-0479">Metal-binding</keyword>
<dbReference type="InterPro" id="IPR017896">
    <property type="entry name" value="4Fe4S_Fe-S-bd"/>
</dbReference>
<reference evidence="5 6" key="1">
    <citation type="submission" date="2009-12" db="EMBL/GenBank/DDBJ databases">
        <title>Genome Sequence of Prevotella timonensis CRIS 5C-B1.</title>
        <authorList>
            <person name="Durkin A.S."/>
            <person name="Madupu R."/>
            <person name="Torralba M."/>
            <person name="Methe B."/>
            <person name="Sutton G."/>
            <person name="Strausberg R.L."/>
            <person name="Nelson K.E."/>
        </authorList>
    </citation>
    <scope>NUCLEOTIDE SEQUENCE [LARGE SCALE GENOMIC DNA]</scope>
    <source>
        <strain evidence="5 6">CRIS 5C-B1</strain>
    </source>
</reference>
<keyword evidence="3" id="KW-0411">Iron-sulfur</keyword>
<evidence type="ECO:0000256" key="1">
    <source>
        <dbReference type="ARBA" id="ARBA00022723"/>
    </source>
</evidence>
<keyword evidence="2" id="KW-0408">Iron</keyword>
<accession>D1W1V9</accession>
<evidence type="ECO:0000259" key="4">
    <source>
        <dbReference type="PROSITE" id="PS51379"/>
    </source>
</evidence>
<gene>
    <name evidence="5" type="ORF">HMPREF9019_0394</name>
</gene>
<dbReference type="PANTHER" id="PTHR43193:SF2">
    <property type="entry name" value="POLYFERREDOXIN PROTEIN FWDF"/>
    <property type="match status" value="1"/>
</dbReference>
<dbReference type="InterPro" id="IPR007525">
    <property type="entry name" value="FrhB_FdhB_C"/>
</dbReference>
<dbReference type="SUPFAM" id="SSF54862">
    <property type="entry name" value="4Fe-4S ferredoxins"/>
    <property type="match status" value="1"/>
</dbReference>
<evidence type="ECO:0000313" key="6">
    <source>
        <dbReference type="Proteomes" id="UP000004001"/>
    </source>
</evidence>
<dbReference type="InterPro" id="IPR052977">
    <property type="entry name" value="Polyferredoxin-like_ET"/>
</dbReference>
<sequence length="400" mass="46077">MIKLAPLSLCTGCGACAYPCPKQCITMREDMIGQIYPVIDNNICIECHACEKICPILNEPEGNSPVKAYASWSQNMENRRTSASGGVAHEIYDYALDRGYYIVGALTNPDFSVSLKVTDKQEDISAFKNSKYVFSSGYNAFNEIRDHLRQGHHVVAIGVSCQIAAMRKMYRNQPNIIFVEILCHGMTPHSYLQQHIATIERDMGTKAVRVNFRDPAFKTQTFMFTLYDKDGKCFYAQRTKDGDSYQYGYHRSVSYRENCYHCHFAKEQRVGDIVLCDFYGLGKTTPCSYNHEKVSCVLICTEVGKEFFRDVVKERNLFVEERPVKEAQEGNPRLTCPTPKTKSRLKFEQNIRRTKGDFEVAVTPLAERYMKLQNAPRIMHYYYALLNKIFKMSFKRLYKK</sequence>